<dbReference type="RefSeq" id="WP_194504081.1">
    <property type="nucleotide sequence ID" value="NZ_JADIVZ010000007.1"/>
</dbReference>
<evidence type="ECO:0000313" key="2">
    <source>
        <dbReference type="EMBL" id="MBF4162821.1"/>
    </source>
</evidence>
<keyword evidence="1" id="KW-0812">Transmembrane</keyword>
<gene>
    <name evidence="2" type="ORF">ISG29_14075</name>
</gene>
<dbReference type="EMBL" id="JADIVZ010000007">
    <property type="protein sequence ID" value="MBF4162821.1"/>
    <property type="molecule type" value="Genomic_DNA"/>
</dbReference>
<keyword evidence="1" id="KW-0472">Membrane</keyword>
<feature type="transmembrane region" description="Helical" evidence="1">
    <location>
        <begin position="118"/>
        <end position="141"/>
    </location>
</feature>
<sequence>MRPPTAMNATNRATAGPRSRPGTPLLVAASAALVAVLLVLAVGTAVSGGSGAGGALVGGGLVLAVLVVGAVVVNATAARFPELSLAVALGVFTLEAGALLVAFATLDGSTLLDGTLSRGWLAGAVAAGAFGWMVGHTVGFVRLRIPAFEEPGVAAVGEARRATSGVGSETVRADAR</sequence>
<dbReference type="AlphaFoldDB" id="A0A930UZ99"/>
<evidence type="ECO:0000256" key="1">
    <source>
        <dbReference type="SAM" id="Phobius"/>
    </source>
</evidence>
<comment type="caution">
    <text evidence="2">The sequence shown here is derived from an EMBL/GenBank/DDBJ whole genome shotgun (WGS) entry which is preliminary data.</text>
</comment>
<evidence type="ECO:0008006" key="4">
    <source>
        <dbReference type="Google" id="ProtNLM"/>
    </source>
</evidence>
<organism evidence="2 3">
    <name type="scientific">Nocardioides acrostichi</name>
    <dbReference type="NCBI Taxonomy" id="2784339"/>
    <lineage>
        <taxon>Bacteria</taxon>
        <taxon>Bacillati</taxon>
        <taxon>Actinomycetota</taxon>
        <taxon>Actinomycetes</taxon>
        <taxon>Propionibacteriales</taxon>
        <taxon>Nocardioidaceae</taxon>
        <taxon>Nocardioides</taxon>
    </lineage>
</organism>
<proteinExistence type="predicted"/>
<keyword evidence="1" id="KW-1133">Transmembrane helix</keyword>
<feature type="transmembrane region" description="Helical" evidence="1">
    <location>
        <begin position="55"/>
        <end position="73"/>
    </location>
</feature>
<evidence type="ECO:0000313" key="3">
    <source>
        <dbReference type="Proteomes" id="UP000656804"/>
    </source>
</evidence>
<feature type="transmembrane region" description="Helical" evidence="1">
    <location>
        <begin position="85"/>
        <end position="106"/>
    </location>
</feature>
<dbReference type="Proteomes" id="UP000656804">
    <property type="component" value="Unassembled WGS sequence"/>
</dbReference>
<keyword evidence="3" id="KW-1185">Reference proteome</keyword>
<name>A0A930UZ99_9ACTN</name>
<protein>
    <recommendedName>
        <fullName evidence="4">ATP synthase protein I</fullName>
    </recommendedName>
</protein>
<reference evidence="2" key="1">
    <citation type="submission" date="2020-11" db="EMBL/GenBank/DDBJ databases">
        <title>Nocardioides sp. CBS4Y-1, whole genome shotgun sequence.</title>
        <authorList>
            <person name="Tuo L."/>
        </authorList>
    </citation>
    <scope>NUCLEOTIDE SEQUENCE</scope>
    <source>
        <strain evidence="2">CBS4Y-1</strain>
    </source>
</reference>
<accession>A0A930UZ99</accession>